<evidence type="ECO:0000313" key="1">
    <source>
        <dbReference type="EMBL" id="SDS58824.1"/>
    </source>
</evidence>
<evidence type="ECO:0000313" key="2">
    <source>
        <dbReference type="Proteomes" id="UP000198688"/>
    </source>
</evidence>
<reference evidence="1 2" key="1">
    <citation type="submission" date="2016-10" db="EMBL/GenBank/DDBJ databases">
        <authorList>
            <person name="de Groot N.N."/>
        </authorList>
    </citation>
    <scope>NUCLEOTIDE SEQUENCE [LARGE SCALE GENOMIC DNA]</scope>
    <source>
        <strain evidence="1 2">DSM 43941</strain>
    </source>
</reference>
<dbReference type="EMBL" id="LT629758">
    <property type="protein sequence ID" value="SDS58824.1"/>
    <property type="molecule type" value="Genomic_DNA"/>
</dbReference>
<dbReference type="AlphaFoldDB" id="A0A1H1TFB2"/>
<gene>
    <name evidence="1" type="ORF">SAMN04489716_1121</name>
</gene>
<dbReference type="STRING" id="113562.SAMN04489716_1121"/>
<accession>A0A1H1TFB2</accession>
<proteinExistence type="predicted"/>
<organism evidence="1 2">
    <name type="scientific">Actinoplanes derwentensis</name>
    <dbReference type="NCBI Taxonomy" id="113562"/>
    <lineage>
        <taxon>Bacteria</taxon>
        <taxon>Bacillati</taxon>
        <taxon>Actinomycetota</taxon>
        <taxon>Actinomycetes</taxon>
        <taxon>Micromonosporales</taxon>
        <taxon>Micromonosporaceae</taxon>
        <taxon>Actinoplanes</taxon>
    </lineage>
</organism>
<dbReference type="RefSeq" id="WP_157751291.1">
    <property type="nucleotide sequence ID" value="NZ_BOMJ01000083.1"/>
</dbReference>
<dbReference type="Proteomes" id="UP000198688">
    <property type="component" value="Chromosome I"/>
</dbReference>
<dbReference type="OrthoDB" id="4239482at2"/>
<sequence>MVGVDEVLRLLGEQEAMCRAEVERLDAEQARLAGLLADCRVELERLVVAREVVAGLAPVPPVAAVASTGGGVPAGESTEFGQQLLAILAAHPSPMRCREIVAAMGEDPKVARHGERVRHRLKKLVAADLVLEAVPGEFTLADGRDPAFR</sequence>
<name>A0A1H1TFB2_9ACTN</name>
<keyword evidence="2" id="KW-1185">Reference proteome</keyword>
<protein>
    <submittedName>
        <fullName evidence="1">Uncharacterized protein</fullName>
    </submittedName>
</protein>